<sequence length="193" mass="21786">MFSGDEPADKGHRRVFLRPINKDDQEEFLRLARASIELHRPWDSPPTTADAFQALITRYDQPGEECHLVCLTDTSAIAGVIYINSIIRGRLQSASIAYAAFAPTAGLGYMGEGLGLVLKYAFEELRLHRLEAQIQPANTRSLKLIQRQGFRKEGYSPNLLFMDGAWRDHERWAITADITGFRATPPHHTLPIR</sequence>
<dbReference type="PANTHER" id="PTHR43792">
    <property type="entry name" value="GNAT FAMILY, PUTATIVE (AFU_ORTHOLOGUE AFUA_3G00765)-RELATED-RELATED"/>
    <property type="match status" value="1"/>
</dbReference>
<evidence type="ECO:0000313" key="6">
    <source>
        <dbReference type="Proteomes" id="UP001500888"/>
    </source>
</evidence>
<dbReference type="InterPro" id="IPR000182">
    <property type="entry name" value="GNAT_dom"/>
</dbReference>
<comment type="caution">
    <text evidence="5">The sequence shown here is derived from an EMBL/GenBank/DDBJ whole genome shotgun (WGS) entry which is preliminary data.</text>
</comment>
<reference evidence="6" key="1">
    <citation type="journal article" date="2019" name="Int. J. Syst. Evol. Microbiol.">
        <title>The Global Catalogue of Microorganisms (GCM) 10K type strain sequencing project: providing services to taxonomists for standard genome sequencing and annotation.</title>
        <authorList>
            <consortium name="The Broad Institute Genomics Platform"/>
            <consortium name="The Broad Institute Genome Sequencing Center for Infectious Disease"/>
            <person name="Wu L."/>
            <person name="Ma J."/>
        </authorList>
    </citation>
    <scope>NUCLEOTIDE SEQUENCE [LARGE SCALE GENOMIC DNA]</scope>
    <source>
        <strain evidence="6">JCM 16908</strain>
    </source>
</reference>
<dbReference type="InterPro" id="IPR051531">
    <property type="entry name" value="N-acetyltransferase"/>
</dbReference>
<dbReference type="Proteomes" id="UP001500888">
    <property type="component" value="Unassembled WGS sequence"/>
</dbReference>
<keyword evidence="6" id="KW-1185">Reference proteome</keyword>
<organism evidence="5 6">
    <name type="scientific">Sphaerisporangium flaviroseum</name>
    <dbReference type="NCBI Taxonomy" id="509199"/>
    <lineage>
        <taxon>Bacteria</taxon>
        <taxon>Bacillati</taxon>
        <taxon>Actinomycetota</taxon>
        <taxon>Actinomycetes</taxon>
        <taxon>Streptosporangiales</taxon>
        <taxon>Streptosporangiaceae</taxon>
        <taxon>Sphaerisporangium</taxon>
    </lineage>
</organism>
<proteinExistence type="inferred from homology"/>
<gene>
    <name evidence="5" type="ORF">GCM10022226_44520</name>
</gene>
<dbReference type="EMBL" id="BAAAZR010000010">
    <property type="protein sequence ID" value="GAA3819108.1"/>
    <property type="molecule type" value="Genomic_DNA"/>
</dbReference>
<comment type="similarity">
    <text evidence="3">Belongs to the acetyltransferase family. RimJ subfamily.</text>
</comment>
<keyword evidence="1" id="KW-0808">Transferase</keyword>
<evidence type="ECO:0000256" key="2">
    <source>
        <dbReference type="ARBA" id="ARBA00023315"/>
    </source>
</evidence>
<accession>A0ABP7IIM3</accession>
<evidence type="ECO:0000313" key="5">
    <source>
        <dbReference type="EMBL" id="GAA3819108.1"/>
    </source>
</evidence>
<feature type="domain" description="N-acetyltransferase" evidence="4">
    <location>
        <begin position="15"/>
        <end position="177"/>
    </location>
</feature>
<dbReference type="PANTHER" id="PTHR43792:SF8">
    <property type="entry name" value="[RIBOSOMAL PROTEIN US5]-ALANINE N-ACETYLTRANSFERASE"/>
    <property type="match status" value="1"/>
</dbReference>
<dbReference type="PROSITE" id="PS51186">
    <property type="entry name" value="GNAT"/>
    <property type="match status" value="1"/>
</dbReference>
<dbReference type="Pfam" id="PF13302">
    <property type="entry name" value="Acetyltransf_3"/>
    <property type="match status" value="1"/>
</dbReference>
<name>A0ABP7IIM3_9ACTN</name>
<evidence type="ECO:0000259" key="4">
    <source>
        <dbReference type="PROSITE" id="PS51186"/>
    </source>
</evidence>
<protein>
    <submittedName>
        <fullName evidence="5">GNAT family protein</fullName>
    </submittedName>
</protein>
<keyword evidence="2" id="KW-0012">Acyltransferase</keyword>
<dbReference type="Gene3D" id="3.40.630.30">
    <property type="match status" value="1"/>
</dbReference>
<dbReference type="InterPro" id="IPR016181">
    <property type="entry name" value="Acyl_CoA_acyltransferase"/>
</dbReference>
<dbReference type="SUPFAM" id="SSF55729">
    <property type="entry name" value="Acyl-CoA N-acyltransferases (Nat)"/>
    <property type="match status" value="1"/>
</dbReference>
<evidence type="ECO:0000256" key="1">
    <source>
        <dbReference type="ARBA" id="ARBA00022679"/>
    </source>
</evidence>
<evidence type="ECO:0000256" key="3">
    <source>
        <dbReference type="ARBA" id="ARBA00038502"/>
    </source>
</evidence>
<dbReference type="RefSeq" id="WP_344943304.1">
    <property type="nucleotide sequence ID" value="NZ_BAAAZR010000010.1"/>
</dbReference>